<comment type="caution">
    <text evidence="1">The sequence shown here is derived from an EMBL/GenBank/DDBJ whole genome shotgun (WGS) entry which is preliminary data.</text>
</comment>
<protein>
    <submittedName>
        <fullName evidence="2">Glycosyltransferase</fullName>
    </submittedName>
</protein>
<gene>
    <name evidence="1" type="ORF">CLCHR_25720</name>
    <name evidence="2" type="ORF">D2A34_01495</name>
</gene>
<evidence type="ECO:0000313" key="4">
    <source>
        <dbReference type="Proteomes" id="UP000265930"/>
    </source>
</evidence>
<dbReference type="EMBL" id="QXDJ01000001">
    <property type="protein sequence ID" value="RII36075.1"/>
    <property type="molecule type" value="Genomic_DNA"/>
</dbReference>
<dbReference type="GO" id="GO:0016740">
    <property type="term" value="F:transferase activity"/>
    <property type="evidence" value="ECO:0007669"/>
    <property type="project" value="UniProtKB-KW"/>
</dbReference>
<evidence type="ECO:0000313" key="3">
    <source>
        <dbReference type="Proteomes" id="UP000191056"/>
    </source>
</evidence>
<sequence>MKKFFSTFILFILLNTLITPIEVYSIDNKNILTTSSVTLKSDERKLWIDHVLWTRNFIISDLSSLPDEDFILQRLLKNQDDIGNSISPYYGEEAGNKLSELLREHISIAGQVVDAAKNNKKAELDKYNTLWYKNADEIADFLSKANPNLQNTELKNMLHKHLELVTDQAVARINKLWPADIEAYDTGENHMIHFSDIISDAIIKQFPEKFR</sequence>
<proteinExistence type="predicted"/>
<dbReference type="OrthoDB" id="2603324at2"/>
<accession>A0A1V4IP67</accession>
<name>A0A1V4IP67_9CLOT</name>
<dbReference type="Proteomes" id="UP000265930">
    <property type="component" value="Unassembled WGS sequence"/>
</dbReference>
<keyword evidence="2" id="KW-0808">Transferase</keyword>
<keyword evidence="3" id="KW-1185">Reference proteome</keyword>
<dbReference type="Proteomes" id="UP000191056">
    <property type="component" value="Unassembled WGS sequence"/>
</dbReference>
<evidence type="ECO:0000313" key="1">
    <source>
        <dbReference type="EMBL" id="OPJ61247.1"/>
    </source>
</evidence>
<organism evidence="1 3">
    <name type="scientific">Clostridium chromiireducens</name>
    <dbReference type="NCBI Taxonomy" id="225345"/>
    <lineage>
        <taxon>Bacteria</taxon>
        <taxon>Bacillati</taxon>
        <taxon>Bacillota</taxon>
        <taxon>Clostridia</taxon>
        <taxon>Eubacteriales</taxon>
        <taxon>Clostridiaceae</taxon>
        <taxon>Clostridium</taxon>
    </lineage>
</organism>
<reference evidence="2 4" key="2">
    <citation type="submission" date="2018-08" db="EMBL/GenBank/DDBJ databases">
        <title>Genome of Clostridium chromiireducens C1, DSM12136.</title>
        <authorList>
            <person name="Xing M."/>
            <person name="Wei Y."/>
            <person name="Ang E.L."/>
            <person name="Zhao H."/>
            <person name="Zhang Y."/>
        </authorList>
    </citation>
    <scope>NUCLEOTIDE SEQUENCE [LARGE SCALE GENOMIC DNA]</scope>
    <source>
        <strain evidence="2 4">C1</strain>
    </source>
</reference>
<dbReference type="AlphaFoldDB" id="A0A1V4IP67"/>
<dbReference type="RefSeq" id="WP_079440190.1">
    <property type="nucleotide sequence ID" value="NZ_MZGT01000032.1"/>
</dbReference>
<dbReference type="EMBL" id="MZGT01000032">
    <property type="protein sequence ID" value="OPJ61247.1"/>
    <property type="molecule type" value="Genomic_DNA"/>
</dbReference>
<evidence type="ECO:0000313" key="2">
    <source>
        <dbReference type="EMBL" id="RII36075.1"/>
    </source>
</evidence>
<reference evidence="1 3" key="1">
    <citation type="submission" date="2017-03" db="EMBL/GenBank/DDBJ databases">
        <title>Genome sequence of Clostridium chromiireducens DSM 23318.</title>
        <authorList>
            <person name="Poehlein A."/>
            <person name="Daniel R."/>
        </authorList>
    </citation>
    <scope>NUCLEOTIDE SEQUENCE [LARGE SCALE GENOMIC DNA]</scope>
    <source>
        <strain evidence="1 3">DSM 23318</strain>
    </source>
</reference>
<dbReference type="STRING" id="225345.CLCHR_25720"/>